<evidence type="ECO:0000313" key="1">
    <source>
        <dbReference type="EMBL" id="NEA89132.1"/>
    </source>
</evidence>
<reference evidence="1" key="1">
    <citation type="submission" date="2020-01" db="EMBL/GenBank/DDBJ databases">
        <title>Insect and environment-associated Actinomycetes.</title>
        <authorList>
            <person name="Currrie C."/>
            <person name="Chevrette M."/>
            <person name="Carlson C."/>
            <person name="Stubbendieck R."/>
            <person name="Wendt-Pienkowski E."/>
        </authorList>
    </citation>
    <scope>NUCLEOTIDE SEQUENCE</scope>
    <source>
        <strain evidence="1">SID14436</strain>
    </source>
</reference>
<dbReference type="EMBL" id="JAAGMD010000677">
    <property type="protein sequence ID" value="NEA89132.1"/>
    <property type="molecule type" value="Genomic_DNA"/>
</dbReference>
<comment type="caution">
    <text evidence="1">The sequence shown here is derived from an EMBL/GenBank/DDBJ whole genome shotgun (WGS) entry which is preliminary data.</text>
</comment>
<name>A0A6G3R0K5_9ACTN</name>
<gene>
    <name evidence="1" type="ORF">G3I53_24570</name>
</gene>
<protein>
    <recommendedName>
        <fullName evidence="2">FUSC family protein</fullName>
    </recommendedName>
</protein>
<dbReference type="AlphaFoldDB" id="A0A6G3R0K5"/>
<evidence type="ECO:0008006" key="2">
    <source>
        <dbReference type="Google" id="ProtNLM"/>
    </source>
</evidence>
<accession>A0A6G3R0K5</accession>
<sequence length="90" mass="9911">MTRSPEPQVASARRQLEALLEDLGRRGTTPPDPSVRAQLSCLRTLLSLMEADAHLGTPGQRLSLLRRARAHARTTTVLTAHLLNEATHPR</sequence>
<dbReference type="RefSeq" id="WP_164338696.1">
    <property type="nucleotide sequence ID" value="NZ_JAAGMD010000677.1"/>
</dbReference>
<organism evidence="1">
    <name type="scientific">Streptomyces sp. SID14436</name>
    <dbReference type="NCBI Taxonomy" id="2706070"/>
    <lineage>
        <taxon>Bacteria</taxon>
        <taxon>Bacillati</taxon>
        <taxon>Actinomycetota</taxon>
        <taxon>Actinomycetes</taxon>
        <taxon>Kitasatosporales</taxon>
        <taxon>Streptomycetaceae</taxon>
        <taxon>Streptomyces</taxon>
    </lineage>
</organism>
<proteinExistence type="predicted"/>